<feature type="region of interest" description="Disordered" evidence="1">
    <location>
        <begin position="167"/>
        <end position="192"/>
    </location>
</feature>
<protein>
    <submittedName>
        <fullName evidence="4">Uncharacterized protein LOC113205403</fullName>
    </submittedName>
</protein>
<dbReference type="RefSeq" id="XP_026276798.1">
    <property type="nucleotide sequence ID" value="XM_026421013.2"/>
</dbReference>
<feature type="region of interest" description="Disordered" evidence="1">
    <location>
        <begin position="1"/>
        <end position="50"/>
    </location>
</feature>
<dbReference type="AlphaFoldDB" id="A0A6J1S817"/>
<evidence type="ECO:0000313" key="3">
    <source>
        <dbReference type="Proteomes" id="UP000504606"/>
    </source>
</evidence>
<evidence type="ECO:0000256" key="1">
    <source>
        <dbReference type="SAM" id="MobiDB-lite"/>
    </source>
</evidence>
<evidence type="ECO:0000313" key="4">
    <source>
        <dbReference type="RefSeq" id="XP_026276798.1"/>
    </source>
</evidence>
<feature type="compositionally biased region" description="Basic residues" evidence="1">
    <location>
        <begin position="1"/>
        <end position="17"/>
    </location>
</feature>
<feature type="compositionally biased region" description="Basic and acidic residues" evidence="1">
    <location>
        <begin position="33"/>
        <end position="42"/>
    </location>
</feature>
<accession>A0A6J1S817</accession>
<feature type="compositionally biased region" description="Polar residues" evidence="1">
    <location>
        <begin position="173"/>
        <end position="189"/>
    </location>
</feature>
<feature type="domain" description="C2H2-type" evidence="2">
    <location>
        <begin position="283"/>
        <end position="303"/>
    </location>
</feature>
<feature type="region of interest" description="Disordered" evidence="1">
    <location>
        <begin position="225"/>
        <end position="267"/>
    </location>
</feature>
<reference evidence="4" key="1">
    <citation type="submission" date="2025-08" db="UniProtKB">
        <authorList>
            <consortium name="RefSeq"/>
        </authorList>
    </citation>
    <scope>IDENTIFICATION</scope>
    <source>
        <tissue evidence="4">Whole organism</tissue>
    </source>
</reference>
<name>A0A6J1S817_FRAOC</name>
<dbReference type="PROSITE" id="PS00028">
    <property type="entry name" value="ZINC_FINGER_C2H2_1"/>
    <property type="match status" value="1"/>
</dbReference>
<dbReference type="GeneID" id="113205403"/>
<dbReference type="InterPro" id="IPR013087">
    <property type="entry name" value="Znf_C2H2_type"/>
</dbReference>
<dbReference type="KEGG" id="foc:113205403"/>
<feature type="compositionally biased region" description="Basic and acidic residues" evidence="1">
    <location>
        <begin position="243"/>
        <end position="267"/>
    </location>
</feature>
<dbReference type="Proteomes" id="UP000504606">
    <property type="component" value="Unplaced"/>
</dbReference>
<keyword evidence="3" id="KW-1185">Reference proteome</keyword>
<organism evidence="3 4">
    <name type="scientific">Frankliniella occidentalis</name>
    <name type="common">Western flower thrips</name>
    <name type="synonym">Euthrips occidentalis</name>
    <dbReference type="NCBI Taxonomy" id="133901"/>
    <lineage>
        <taxon>Eukaryota</taxon>
        <taxon>Metazoa</taxon>
        <taxon>Ecdysozoa</taxon>
        <taxon>Arthropoda</taxon>
        <taxon>Hexapoda</taxon>
        <taxon>Insecta</taxon>
        <taxon>Pterygota</taxon>
        <taxon>Neoptera</taxon>
        <taxon>Paraneoptera</taxon>
        <taxon>Thysanoptera</taxon>
        <taxon>Terebrantia</taxon>
        <taxon>Thripoidea</taxon>
        <taxon>Thripidae</taxon>
        <taxon>Frankliniella</taxon>
    </lineage>
</organism>
<gene>
    <name evidence="4" type="primary">LOC113205403</name>
</gene>
<sequence>MRKKTHLTNPPKRRKPRTGSNGFPSRSDSFDSASRDSSMHQDDDTDSLTDTQDTAIHRNFLTSAYDAFNHYLFNDPIQALEASAENLTLNDSLPLTDQVKRAIRQPSFDSIDGLHWQPTEVYNFIGIYPECRVEEEDFTRIKKELDMDHIGKSSSWDEKSSWLSESITKDVDSSNNEGVSAESTQQNKAFSADGKLHHVRVLSTGEVVPTDKQCYNDPQANCFSSVNGHGPSNNSRKSKSRSKQTDSSRDLARNKQKNSEFKREIEVKRENPATKYEVTGHECEKCGTVLKTAHKMREHLERHKELERQRKHAGQLPSKEQLVKEVPVLVNRALKAITDEEASSALEHRVEAYARRLYFNSFPLWREISKELVHEVWQYVTLTELTILPAVDWDHFVWSRSMWLTSGGRRESFVLNLLFLYPDDSEVVELFFYKFFMKLNEAVFKFAMRCLGSPDVISETFCVEADTRFDPGQEELHTLCNLVLRTYIKRASQNKTVKGWNAIYKSMKRNFVQNRETGQSPKSVDLKQWAMEDSNQLVTTKRAFRFFSLVEAVIQNINKVNDTVNNKVDGPIALHKMVLRAVYLRQDIIRAWDKLVATSHFEEMDSLYVLEMLVKSFAFFSGCATARKLKQKALEEEEED</sequence>
<proteinExistence type="predicted"/>
<evidence type="ECO:0000259" key="2">
    <source>
        <dbReference type="PROSITE" id="PS00028"/>
    </source>
</evidence>